<dbReference type="InterPro" id="IPR002657">
    <property type="entry name" value="BilAc:Na_symport/Acr3"/>
</dbReference>
<feature type="transmembrane region" description="Helical" evidence="8">
    <location>
        <begin position="9"/>
        <end position="29"/>
    </location>
</feature>
<dbReference type="AlphaFoldDB" id="A0A8H6C2D2"/>
<dbReference type="EMBL" id="JABWAD010000016">
    <property type="protein sequence ID" value="KAF6071706.1"/>
    <property type="molecule type" value="Genomic_DNA"/>
</dbReference>
<evidence type="ECO:0000256" key="4">
    <source>
        <dbReference type="ARBA" id="ARBA00022475"/>
    </source>
</evidence>
<dbReference type="Proteomes" id="UP000536275">
    <property type="component" value="Unassembled WGS sequence"/>
</dbReference>
<reference evidence="9 10" key="1">
    <citation type="submission" date="2020-03" db="EMBL/GenBank/DDBJ databases">
        <title>FDA dAtabase for Regulatory Grade micrObial Sequences (FDA-ARGOS): Supporting development and validation of Infectious Disease Dx tests.</title>
        <authorList>
            <person name="Campos J."/>
            <person name="Goldberg B."/>
            <person name="Tallon L."/>
            <person name="Sadzewicz L."/>
            <person name="Vavikolanu K."/>
            <person name="Mehta A."/>
            <person name="Aluvathingal J."/>
            <person name="Nadendla S."/>
            <person name="Nandy P."/>
            <person name="Geyer C."/>
            <person name="Yan Y."/>
            <person name="Sichtig H."/>
        </authorList>
    </citation>
    <scope>NUCLEOTIDE SEQUENCE [LARGE SCALE GENOMIC DNA]</scope>
    <source>
        <strain evidence="9 10">FDAARGOS_656</strain>
    </source>
</reference>
<evidence type="ECO:0000313" key="10">
    <source>
        <dbReference type="Proteomes" id="UP000536275"/>
    </source>
</evidence>
<accession>A0A8H6C2D2</accession>
<dbReference type="GO" id="GO:0015104">
    <property type="term" value="F:antimonite transmembrane transporter activity"/>
    <property type="evidence" value="ECO:0007669"/>
    <property type="project" value="TreeGrafter"/>
</dbReference>
<comment type="subcellular location">
    <subcellularLocation>
        <location evidence="1">Cell membrane</location>
        <topology evidence="1">Multi-pass membrane protein</topology>
    </subcellularLocation>
</comment>
<feature type="transmembrane region" description="Helical" evidence="8">
    <location>
        <begin position="49"/>
        <end position="69"/>
    </location>
</feature>
<protein>
    <submittedName>
        <fullName evidence="9">Sodium Bile acid symporter family protein</fullName>
    </submittedName>
</protein>
<keyword evidence="7 8" id="KW-0472">Membrane</keyword>
<name>A0A8H6C2D2_CANAX</name>
<dbReference type="PANTHER" id="PTHR43057">
    <property type="entry name" value="ARSENITE EFFLUX TRANSPORTER"/>
    <property type="match status" value="1"/>
</dbReference>
<dbReference type="PANTHER" id="PTHR43057:SF1">
    <property type="entry name" value="ARSENICAL-RESISTANCE PROTEIN 3"/>
    <property type="match status" value="1"/>
</dbReference>
<evidence type="ECO:0000256" key="1">
    <source>
        <dbReference type="ARBA" id="ARBA00004651"/>
    </source>
</evidence>
<dbReference type="Gene3D" id="1.20.1530.20">
    <property type="match status" value="1"/>
</dbReference>
<keyword evidence="5 8" id="KW-0812">Transmembrane</keyword>
<comment type="caution">
    <text evidence="9">The sequence shown here is derived from an EMBL/GenBank/DDBJ whole genome shotgun (WGS) entry which is preliminary data.</text>
</comment>
<dbReference type="InterPro" id="IPR038770">
    <property type="entry name" value="Na+/solute_symporter_sf"/>
</dbReference>
<dbReference type="GO" id="GO:0015297">
    <property type="term" value="F:antiporter activity"/>
    <property type="evidence" value="ECO:0007669"/>
    <property type="project" value="InterPro"/>
</dbReference>
<evidence type="ECO:0000256" key="3">
    <source>
        <dbReference type="ARBA" id="ARBA00022448"/>
    </source>
</evidence>
<keyword evidence="3" id="KW-0813">Transport</keyword>
<dbReference type="GO" id="GO:0005886">
    <property type="term" value="C:plasma membrane"/>
    <property type="evidence" value="ECO:0007669"/>
    <property type="project" value="UniProtKB-SubCell"/>
</dbReference>
<evidence type="ECO:0000313" key="9">
    <source>
        <dbReference type="EMBL" id="KAF6071706.1"/>
    </source>
</evidence>
<proteinExistence type="inferred from homology"/>
<dbReference type="GO" id="GO:0015105">
    <property type="term" value="F:arsenite transmembrane transporter activity"/>
    <property type="evidence" value="ECO:0007669"/>
    <property type="project" value="TreeGrafter"/>
</dbReference>
<evidence type="ECO:0000256" key="8">
    <source>
        <dbReference type="SAM" id="Phobius"/>
    </source>
</evidence>
<keyword evidence="6 8" id="KW-1133">Transmembrane helix</keyword>
<sequence length="228" mass="25583">MTFKQDARAALLQVVLYAPYQLFFCYVISGDPIPIDSGVSYSIVAKSVAFFLGVPLGLGVVVRFALLYFKVYDKLIRFISPWALIGLLYTIIVIFIDKGKEFIEEVGTAFFAPKLEDEDTRLLCGCEEKIEKYPTKWRRGCSANYSEITTQSFTAASNNFELSLAVAISIYGSGSKQAIAATFGPLLEVPILLILTFVARYFRTKFIWSDVEEQENEIVVSRILCSQL</sequence>
<dbReference type="Pfam" id="PF01758">
    <property type="entry name" value="SBF"/>
    <property type="match status" value="1"/>
</dbReference>
<evidence type="ECO:0000256" key="7">
    <source>
        <dbReference type="ARBA" id="ARBA00023136"/>
    </source>
</evidence>
<feature type="transmembrane region" description="Helical" evidence="8">
    <location>
        <begin position="178"/>
        <end position="199"/>
    </location>
</feature>
<gene>
    <name evidence="9" type="ORF">FOB64_001410</name>
</gene>
<organism evidence="9 10">
    <name type="scientific">Candida albicans</name>
    <name type="common">Yeast</name>
    <dbReference type="NCBI Taxonomy" id="5476"/>
    <lineage>
        <taxon>Eukaryota</taxon>
        <taxon>Fungi</taxon>
        <taxon>Dikarya</taxon>
        <taxon>Ascomycota</taxon>
        <taxon>Saccharomycotina</taxon>
        <taxon>Pichiomycetes</taxon>
        <taxon>Debaryomycetaceae</taxon>
        <taxon>Candida/Lodderomyces clade</taxon>
        <taxon>Candida</taxon>
    </lineage>
</organism>
<comment type="similarity">
    <text evidence="2">Belongs to the arsenical resistance-3 (ACR3) (TC 2.A.59) family.</text>
</comment>
<evidence type="ECO:0000256" key="2">
    <source>
        <dbReference type="ARBA" id="ARBA00010110"/>
    </source>
</evidence>
<evidence type="ECO:0000256" key="5">
    <source>
        <dbReference type="ARBA" id="ARBA00022692"/>
    </source>
</evidence>
<feature type="transmembrane region" description="Helical" evidence="8">
    <location>
        <begin position="76"/>
        <end position="96"/>
    </location>
</feature>
<dbReference type="InterPro" id="IPR004706">
    <property type="entry name" value="Arsenical-R_Acr3"/>
</dbReference>
<evidence type="ECO:0000256" key="6">
    <source>
        <dbReference type="ARBA" id="ARBA00022989"/>
    </source>
</evidence>
<keyword evidence="4" id="KW-1003">Cell membrane</keyword>